<dbReference type="OrthoDB" id="10263554at2759"/>
<dbReference type="Gene3D" id="1.25.10.10">
    <property type="entry name" value="Leucine-rich Repeat Variant"/>
    <property type="match status" value="1"/>
</dbReference>
<evidence type="ECO:0000256" key="4">
    <source>
        <dbReference type="ARBA" id="ARBA00023065"/>
    </source>
</evidence>
<dbReference type="Proteomes" id="UP000232875">
    <property type="component" value="Unassembled WGS sequence"/>
</dbReference>
<dbReference type="InterPro" id="IPR016024">
    <property type="entry name" value="ARM-type_fold"/>
</dbReference>
<dbReference type="InterPro" id="IPR011989">
    <property type="entry name" value="ARM-like"/>
</dbReference>
<dbReference type="SUPFAM" id="SSF48371">
    <property type="entry name" value="ARM repeat"/>
    <property type="match status" value="1"/>
</dbReference>
<dbReference type="PANTHER" id="PTHR10698:SF0">
    <property type="entry name" value="V-TYPE PROTON ATPASE SUBUNIT H"/>
    <property type="match status" value="1"/>
</dbReference>
<keyword evidence="3" id="KW-0375">Hydrogen ion transport</keyword>
<dbReference type="AlphaFoldDB" id="A0A2N1JGZ1"/>
<gene>
    <name evidence="6" type="primary">VMA13</name>
    <name evidence="6" type="ORF">MVES_000637</name>
</gene>
<dbReference type="InterPro" id="IPR004908">
    <property type="entry name" value="ATPase_V1-cplx_hsu"/>
</dbReference>
<evidence type="ECO:0000313" key="6">
    <source>
        <dbReference type="EMBL" id="PKI85805.1"/>
    </source>
</evidence>
<sequence length="498" mass="55507">MPAKQAKEAVAAGVPLSPLLPLENDWLDSTADRLRDRQTAWEGYQRADLISNEELQMLRDAEQAGREHKMQTVLEKGAAYAALYMRLLNRLNRADTLQQVLLLSNDLAQAAPDKLGWFFAPADEEDATYDQPFQSTVKLLDVDNAYVNLKGAQLLAIFATFQGDASAQAPKGALEALVRYIYKVFGAAIGRDGSTADESEGNATLIVLTILADALRVDKFRRLVWHMSEDAYEHPNQDTFNLVSHLITIVRTTAHARTQSSARDAPVAGKPQEQYLTLLCLWILSFDKDAASKLETHFSIAPVLVYAAETALKQKIVRLVIGIWSNMLAAEPKANATRLLGAKTLVLCETLEGRKYADKEMEAELEHVMRTLDNRLAQMSSYDQYCSELYSGKLSFDNPVHALDDFWKENAEKLVENDDKVLRQLVSLLKPGAHTDEETLAVACSDMGKFIHYFDGARRHLDKAGAKQVIMSLIDHADGNVKYHALQTLARLVSTSWK</sequence>
<evidence type="ECO:0000256" key="1">
    <source>
        <dbReference type="ARBA" id="ARBA00008613"/>
    </source>
</evidence>
<dbReference type="GO" id="GO:0000329">
    <property type="term" value="C:fungal-type vacuole membrane"/>
    <property type="evidence" value="ECO:0007669"/>
    <property type="project" value="TreeGrafter"/>
</dbReference>
<dbReference type="InterPro" id="IPR011987">
    <property type="entry name" value="ATPase_V1-cplx_hsu_C"/>
</dbReference>
<feature type="domain" description="ATPase V1 complex subunit H C-terminal" evidence="5">
    <location>
        <begin position="378"/>
        <end position="497"/>
    </location>
</feature>
<dbReference type="InterPro" id="IPR038497">
    <property type="entry name" value="ATPase_V1-cplx_hsu_C_sf"/>
</dbReference>
<accession>A0A2N1JGZ1</accession>
<organism evidence="6 7">
    <name type="scientific">Malassezia vespertilionis</name>
    <dbReference type="NCBI Taxonomy" id="2020962"/>
    <lineage>
        <taxon>Eukaryota</taxon>
        <taxon>Fungi</taxon>
        <taxon>Dikarya</taxon>
        <taxon>Basidiomycota</taxon>
        <taxon>Ustilaginomycotina</taxon>
        <taxon>Malasseziomycetes</taxon>
        <taxon>Malasseziales</taxon>
        <taxon>Malasseziaceae</taxon>
        <taxon>Malassezia</taxon>
    </lineage>
</organism>
<comment type="similarity">
    <text evidence="1">Belongs to the V-ATPase H subunit family.</text>
</comment>
<keyword evidence="2" id="KW-0813">Transport</keyword>
<evidence type="ECO:0000256" key="3">
    <source>
        <dbReference type="ARBA" id="ARBA00022781"/>
    </source>
</evidence>
<keyword evidence="4" id="KW-0406">Ion transport</keyword>
<dbReference type="Pfam" id="PF11698">
    <property type="entry name" value="V-ATPase_H_C"/>
    <property type="match status" value="1"/>
</dbReference>
<evidence type="ECO:0000256" key="2">
    <source>
        <dbReference type="ARBA" id="ARBA00022448"/>
    </source>
</evidence>
<dbReference type="STRING" id="2020962.A0A2N1JGZ1"/>
<dbReference type="GO" id="GO:0000221">
    <property type="term" value="C:vacuolar proton-transporting V-type ATPase, V1 domain"/>
    <property type="evidence" value="ECO:0007669"/>
    <property type="project" value="InterPro"/>
</dbReference>
<evidence type="ECO:0000313" key="7">
    <source>
        <dbReference type="Proteomes" id="UP000232875"/>
    </source>
</evidence>
<keyword evidence="7" id="KW-1185">Reference proteome</keyword>
<dbReference type="PANTHER" id="PTHR10698">
    <property type="entry name" value="V-TYPE PROTON ATPASE SUBUNIT H"/>
    <property type="match status" value="1"/>
</dbReference>
<dbReference type="RefSeq" id="XP_056061514.1">
    <property type="nucleotide sequence ID" value="XM_056205539.1"/>
</dbReference>
<dbReference type="EMBL" id="KZ454987">
    <property type="protein sequence ID" value="PKI85805.1"/>
    <property type="molecule type" value="Genomic_DNA"/>
</dbReference>
<dbReference type="Pfam" id="PF03224">
    <property type="entry name" value="V-ATPase_H_N"/>
    <property type="match status" value="1"/>
</dbReference>
<reference evidence="6 7" key="1">
    <citation type="submission" date="2017-10" db="EMBL/GenBank/DDBJ databases">
        <title>A novel species of cold-tolerant Malassezia isolated from bats.</title>
        <authorList>
            <person name="Lorch J.M."/>
            <person name="Palmer J.M."/>
            <person name="Vanderwolf K.J."/>
            <person name="Schmidt K.Z."/>
            <person name="Verant M.L."/>
            <person name="Weller T.J."/>
            <person name="Blehert D.S."/>
        </authorList>
    </citation>
    <scope>NUCLEOTIDE SEQUENCE [LARGE SCALE GENOMIC DNA]</scope>
    <source>
        <strain evidence="6 7">NWHC:44797-103</strain>
    </source>
</reference>
<protein>
    <submittedName>
        <fullName evidence="6">Vma13p</fullName>
    </submittedName>
</protein>
<name>A0A2N1JGZ1_9BASI</name>
<dbReference type="GeneID" id="80900190"/>
<dbReference type="GO" id="GO:0046961">
    <property type="term" value="F:proton-transporting ATPase activity, rotational mechanism"/>
    <property type="evidence" value="ECO:0007669"/>
    <property type="project" value="InterPro"/>
</dbReference>
<evidence type="ECO:0000259" key="5">
    <source>
        <dbReference type="Pfam" id="PF11698"/>
    </source>
</evidence>
<dbReference type="Gene3D" id="1.25.40.150">
    <property type="entry name" value="V-type ATPase, subunit H, C-terminal domain"/>
    <property type="match status" value="1"/>
</dbReference>
<proteinExistence type="inferred from homology"/>